<dbReference type="InterPro" id="IPR036852">
    <property type="entry name" value="Peptidase_S8/S53_dom_sf"/>
</dbReference>
<keyword evidence="3 5" id="KW-0378">Hydrolase</keyword>
<evidence type="ECO:0000256" key="1">
    <source>
        <dbReference type="ARBA" id="ARBA00011073"/>
    </source>
</evidence>
<evidence type="ECO:0000256" key="5">
    <source>
        <dbReference type="PROSITE-ProRule" id="PRU01240"/>
    </source>
</evidence>
<evidence type="ECO:0000313" key="9">
    <source>
        <dbReference type="Proteomes" id="UP001285441"/>
    </source>
</evidence>
<dbReference type="AlphaFoldDB" id="A0AAE0N2D7"/>
<evidence type="ECO:0000259" key="7">
    <source>
        <dbReference type="Pfam" id="PF00082"/>
    </source>
</evidence>
<comment type="similarity">
    <text evidence="1 5">Belongs to the peptidase S8 family.</text>
</comment>
<dbReference type="PANTHER" id="PTHR43399:SF4">
    <property type="entry name" value="CELL WALL-ASSOCIATED PROTEASE"/>
    <property type="match status" value="1"/>
</dbReference>
<dbReference type="GO" id="GO:0004252">
    <property type="term" value="F:serine-type endopeptidase activity"/>
    <property type="evidence" value="ECO:0007669"/>
    <property type="project" value="UniProtKB-UniRule"/>
</dbReference>
<dbReference type="PRINTS" id="PR00723">
    <property type="entry name" value="SUBTILISIN"/>
</dbReference>
<feature type="compositionally biased region" description="Polar residues" evidence="6">
    <location>
        <begin position="382"/>
        <end position="393"/>
    </location>
</feature>
<reference evidence="8" key="2">
    <citation type="submission" date="2023-06" db="EMBL/GenBank/DDBJ databases">
        <authorList>
            <consortium name="Lawrence Berkeley National Laboratory"/>
            <person name="Haridas S."/>
            <person name="Hensen N."/>
            <person name="Bonometti L."/>
            <person name="Westerberg I."/>
            <person name="Brannstrom I.O."/>
            <person name="Guillou S."/>
            <person name="Cros-Aarteil S."/>
            <person name="Calhoun S."/>
            <person name="Kuo A."/>
            <person name="Mondo S."/>
            <person name="Pangilinan J."/>
            <person name="Riley R."/>
            <person name="LaButti K."/>
            <person name="Andreopoulos B."/>
            <person name="Lipzen A."/>
            <person name="Chen C."/>
            <person name="Yanf M."/>
            <person name="Daum C."/>
            <person name="Ng V."/>
            <person name="Clum A."/>
            <person name="Steindorff A."/>
            <person name="Ohm R."/>
            <person name="Martin F."/>
            <person name="Silar P."/>
            <person name="Natvig D."/>
            <person name="Lalanne C."/>
            <person name="Gautier V."/>
            <person name="Ament-velasquez S.L."/>
            <person name="Kruys A."/>
            <person name="Hutchinson M.I."/>
            <person name="Powell A.J."/>
            <person name="Barry K."/>
            <person name="Miller A.N."/>
            <person name="Grigoriev I.V."/>
            <person name="Debuchy R."/>
            <person name="Gladieux P."/>
            <person name="Thoren M.H."/>
            <person name="Johannesson H."/>
        </authorList>
    </citation>
    <scope>NUCLEOTIDE SEQUENCE</scope>
    <source>
        <strain evidence="8">CBS 232.78</strain>
    </source>
</reference>
<feature type="active site" description="Charge relay system" evidence="5">
    <location>
        <position position="568"/>
    </location>
</feature>
<feature type="compositionally biased region" description="Low complexity" evidence="6">
    <location>
        <begin position="307"/>
        <end position="321"/>
    </location>
</feature>
<dbReference type="InterPro" id="IPR051048">
    <property type="entry name" value="Peptidase_S8/S53_subtilisin"/>
</dbReference>
<dbReference type="SUPFAM" id="SSF52743">
    <property type="entry name" value="Subtilisin-like"/>
    <property type="match status" value="1"/>
</dbReference>
<dbReference type="CDD" id="cd00306">
    <property type="entry name" value="Peptidases_S8_S53"/>
    <property type="match status" value="1"/>
</dbReference>
<evidence type="ECO:0000256" key="3">
    <source>
        <dbReference type="ARBA" id="ARBA00022801"/>
    </source>
</evidence>
<dbReference type="InterPro" id="IPR000209">
    <property type="entry name" value="Peptidase_S8/S53_dom"/>
</dbReference>
<dbReference type="InterPro" id="IPR023827">
    <property type="entry name" value="Peptidase_S8_Asp-AS"/>
</dbReference>
<feature type="active site" description="Charge relay system" evidence="5">
    <location>
        <position position="728"/>
    </location>
</feature>
<keyword evidence="4 5" id="KW-0720">Serine protease</keyword>
<feature type="region of interest" description="Disordered" evidence="6">
    <location>
        <begin position="301"/>
        <end position="393"/>
    </location>
</feature>
<gene>
    <name evidence="8" type="ORF">B0H63DRAFT_85335</name>
</gene>
<protein>
    <recommendedName>
        <fullName evidence="7">Peptidase S8/S53 domain-containing protein</fullName>
    </recommendedName>
</protein>
<feature type="compositionally biased region" description="Low complexity" evidence="6">
    <location>
        <begin position="371"/>
        <end position="381"/>
    </location>
</feature>
<evidence type="ECO:0000256" key="4">
    <source>
        <dbReference type="ARBA" id="ARBA00022825"/>
    </source>
</evidence>
<evidence type="ECO:0000313" key="8">
    <source>
        <dbReference type="EMBL" id="KAK3367710.1"/>
    </source>
</evidence>
<feature type="active site" description="Charge relay system" evidence="5">
    <location>
        <position position="528"/>
    </location>
</feature>
<feature type="region of interest" description="Disordered" evidence="6">
    <location>
        <begin position="429"/>
        <end position="459"/>
    </location>
</feature>
<organism evidence="8 9">
    <name type="scientific">Podospora didyma</name>
    <dbReference type="NCBI Taxonomy" id="330526"/>
    <lineage>
        <taxon>Eukaryota</taxon>
        <taxon>Fungi</taxon>
        <taxon>Dikarya</taxon>
        <taxon>Ascomycota</taxon>
        <taxon>Pezizomycotina</taxon>
        <taxon>Sordariomycetes</taxon>
        <taxon>Sordariomycetidae</taxon>
        <taxon>Sordariales</taxon>
        <taxon>Podosporaceae</taxon>
        <taxon>Podospora</taxon>
    </lineage>
</organism>
<reference evidence="8" key="1">
    <citation type="journal article" date="2023" name="Mol. Phylogenet. Evol.">
        <title>Genome-scale phylogeny and comparative genomics of the fungal order Sordariales.</title>
        <authorList>
            <person name="Hensen N."/>
            <person name="Bonometti L."/>
            <person name="Westerberg I."/>
            <person name="Brannstrom I.O."/>
            <person name="Guillou S."/>
            <person name="Cros-Aarteil S."/>
            <person name="Calhoun S."/>
            <person name="Haridas S."/>
            <person name="Kuo A."/>
            <person name="Mondo S."/>
            <person name="Pangilinan J."/>
            <person name="Riley R."/>
            <person name="LaButti K."/>
            <person name="Andreopoulos B."/>
            <person name="Lipzen A."/>
            <person name="Chen C."/>
            <person name="Yan M."/>
            <person name="Daum C."/>
            <person name="Ng V."/>
            <person name="Clum A."/>
            <person name="Steindorff A."/>
            <person name="Ohm R.A."/>
            <person name="Martin F."/>
            <person name="Silar P."/>
            <person name="Natvig D.O."/>
            <person name="Lalanne C."/>
            <person name="Gautier V."/>
            <person name="Ament-Velasquez S.L."/>
            <person name="Kruys A."/>
            <person name="Hutchinson M.I."/>
            <person name="Powell A.J."/>
            <person name="Barry K."/>
            <person name="Miller A.N."/>
            <person name="Grigoriev I.V."/>
            <person name="Debuchy R."/>
            <person name="Gladieux P."/>
            <person name="Hiltunen Thoren M."/>
            <person name="Johannesson H."/>
        </authorList>
    </citation>
    <scope>NUCLEOTIDE SEQUENCE</scope>
    <source>
        <strain evidence="8">CBS 232.78</strain>
    </source>
</reference>
<dbReference type="EMBL" id="JAULSW010000011">
    <property type="protein sequence ID" value="KAK3367710.1"/>
    <property type="molecule type" value="Genomic_DNA"/>
</dbReference>
<dbReference type="GO" id="GO:0006508">
    <property type="term" value="P:proteolysis"/>
    <property type="evidence" value="ECO:0007669"/>
    <property type="project" value="UniProtKB-KW"/>
</dbReference>
<accession>A0AAE0N2D7</accession>
<evidence type="ECO:0000256" key="6">
    <source>
        <dbReference type="SAM" id="MobiDB-lite"/>
    </source>
</evidence>
<evidence type="ECO:0000256" key="2">
    <source>
        <dbReference type="ARBA" id="ARBA00022670"/>
    </source>
</evidence>
<feature type="compositionally biased region" description="Low complexity" evidence="6">
    <location>
        <begin position="336"/>
        <end position="353"/>
    </location>
</feature>
<dbReference type="Gene3D" id="3.40.50.200">
    <property type="entry name" value="Peptidase S8/S53 domain"/>
    <property type="match status" value="1"/>
</dbReference>
<dbReference type="PANTHER" id="PTHR43399">
    <property type="entry name" value="SUBTILISIN-RELATED"/>
    <property type="match status" value="1"/>
</dbReference>
<dbReference type="Pfam" id="PF00082">
    <property type="entry name" value="Peptidase_S8"/>
    <property type="match status" value="1"/>
</dbReference>
<keyword evidence="2 5" id="KW-0645">Protease</keyword>
<feature type="compositionally biased region" description="Polar residues" evidence="6">
    <location>
        <begin position="433"/>
        <end position="449"/>
    </location>
</feature>
<dbReference type="InterPro" id="IPR015500">
    <property type="entry name" value="Peptidase_S8_subtilisin-rel"/>
</dbReference>
<dbReference type="PROSITE" id="PS00136">
    <property type="entry name" value="SUBTILASE_ASP"/>
    <property type="match status" value="1"/>
</dbReference>
<feature type="domain" description="Peptidase S8/S53" evidence="7">
    <location>
        <begin position="524"/>
        <end position="746"/>
    </location>
</feature>
<dbReference type="PROSITE" id="PS51892">
    <property type="entry name" value="SUBTILASE"/>
    <property type="match status" value="1"/>
</dbReference>
<dbReference type="Proteomes" id="UP001285441">
    <property type="component" value="Unassembled WGS sequence"/>
</dbReference>
<proteinExistence type="inferred from homology"/>
<name>A0AAE0N2D7_9PEZI</name>
<comment type="caution">
    <text evidence="8">The sequence shown here is derived from an EMBL/GenBank/DDBJ whole genome shotgun (WGS) entry which is preliminary data.</text>
</comment>
<sequence length="816" mass="90239">MARSMARPETWVEVDPRDWGIDNILQVGQVLTVPDDPQTALLKIRGPFNGFELLEQYAIARKPVPYYDCQVRVYCQSISLESILGAGYLTSRSPILFNMKPGGDGVPFVAVQSIHPGADLLRCLMQREEEIYSYLNTKFDHRRTNLYLVTKIRKLLHGQLDRVGGDISTTISLGISAGSVPGTISWGESHGEAGGIIGFVVEQLRCLDVERWETFQYYIDPTPTQTKSKLHGFKALVQRTLGKDVMANNETIPLRQEDTFDDWEMFQRVLQQYRRIRNHEQEQKTAVLSANQSVPTIVAGADTSSDVSPVASSPKSGSSKPLHYTPSGSYLMPNESPKSLSRSHSVSRTSFSSDIRSQMGRLSIDTLNPRGSSQQLSGSSQAPQDQDVQPYRTTAGPTTIASVFGAPEQSGHILPTSTHTEVSRLPAVDVHPSPSQYQRQDSEMTAASEESQEIEERDTRRAEIVFDSASTMASDPQDRASADGANSWFASKDGLGINGVNRFFKSQANRRTFTNIESVPHANVAIIDTGIDLRHPDLKRYIATNQINGAHCRDFVTGESPISDSTGHGTHCAHLLLKVCPTAKLYISKVFETDRGDEGAAERIPQAIEWAMDIGVDIIVMAFAFSDTQDGIRKAIVNAKATRDVLFFAAASNNRHNERNPVGFPARMSEAIRVNSCTWQGHPSKFSPPGFTERDNLATLGEELYAAFTELNYDNSRPSYRKRLSGTSGSTALMAGIAGLVLEFARTTSTRGSNVENAERLLRNEGMMAILQHCMVGGYTLPPDRYRNIKPWVLFHPQAPREVAVFQITQQLKDCM</sequence>
<keyword evidence="9" id="KW-1185">Reference proteome</keyword>